<name>A0ABV6RZI8_9GAMM</name>
<dbReference type="EMBL" id="JBHLTG010000009">
    <property type="protein sequence ID" value="MFC0681882.1"/>
    <property type="molecule type" value="Genomic_DNA"/>
</dbReference>
<dbReference type="RefSeq" id="WP_386675339.1">
    <property type="nucleotide sequence ID" value="NZ_JBHLTG010000009.1"/>
</dbReference>
<dbReference type="Gene3D" id="3.40.50.1820">
    <property type="entry name" value="alpha/beta hydrolase"/>
    <property type="match status" value="1"/>
</dbReference>
<accession>A0ABV6RZI8</accession>
<comment type="caution">
    <text evidence="1">The sequence shown here is derived from an EMBL/GenBank/DDBJ whole genome shotgun (WGS) entry which is preliminary data.</text>
</comment>
<reference evidence="1 2" key="1">
    <citation type="submission" date="2024-09" db="EMBL/GenBank/DDBJ databases">
        <authorList>
            <person name="Sun Q."/>
            <person name="Mori K."/>
        </authorList>
    </citation>
    <scope>NUCLEOTIDE SEQUENCE [LARGE SCALE GENOMIC DNA]</scope>
    <source>
        <strain evidence="1 2">KCTC 23076</strain>
    </source>
</reference>
<evidence type="ECO:0000313" key="1">
    <source>
        <dbReference type="EMBL" id="MFC0681882.1"/>
    </source>
</evidence>
<proteinExistence type="predicted"/>
<evidence type="ECO:0008006" key="3">
    <source>
        <dbReference type="Google" id="ProtNLM"/>
    </source>
</evidence>
<gene>
    <name evidence="1" type="ORF">ACFFGH_28955</name>
</gene>
<dbReference type="Proteomes" id="UP001589896">
    <property type="component" value="Unassembled WGS sequence"/>
</dbReference>
<protein>
    <recommendedName>
        <fullName evidence="3">Alpha/beta hydrolase</fullName>
    </recommendedName>
</protein>
<sequence length="254" mass="26103">MASRSGSSWRLSAALWAEHRLPGLARMLQPSAVLPGELGPHGIVYRGADGGPLLVLVGGAAFEPLWLGSALASALGGVAVVVPEQDAGSLPAGALEETADEPEVRGAQIRAAIASAPTLRADAERVAIVGVGDGCSAALLTVAAPATASAVRRLVLLTPTSAPKAEFGRVPPTFLQSAPQSATLAASRSLEIDLRDAGVAVRPVEYTGLPDAWVRYPRFAPGSKRAVGDIVAFLRRGFGMTGTFSVEIPGWDLK</sequence>
<keyword evidence="2" id="KW-1185">Reference proteome</keyword>
<dbReference type="InterPro" id="IPR029058">
    <property type="entry name" value="AB_hydrolase_fold"/>
</dbReference>
<organism evidence="1 2">
    <name type="scientific">Lysobacter korlensis</name>
    <dbReference type="NCBI Taxonomy" id="553636"/>
    <lineage>
        <taxon>Bacteria</taxon>
        <taxon>Pseudomonadati</taxon>
        <taxon>Pseudomonadota</taxon>
        <taxon>Gammaproteobacteria</taxon>
        <taxon>Lysobacterales</taxon>
        <taxon>Lysobacteraceae</taxon>
        <taxon>Lysobacter</taxon>
    </lineage>
</organism>
<evidence type="ECO:0000313" key="2">
    <source>
        <dbReference type="Proteomes" id="UP001589896"/>
    </source>
</evidence>
<dbReference type="SUPFAM" id="SSF53474">
    <property type="entry name" value="alpha/beta-Hydrolases"/>
    <property type="match status" value="1"/>
</dbReference>